<name>A0A1G5UYV5_9BACT</name>
<organism evidence="1 2">
    <name type="scientific">Algoriphagus alkaliphilus</name>
    <dbReference type="NCBI Taxonomy" id="279824"/>
    <lineage>
        <taxon>Bacteria</taxon>
        <taxon>Pseudomonadati</taxon>
        <taxon>Bacteroidota</taxon>
        <taxon>Cytophagia</taxon>
        <taxon>Cytophagales</taxon>
        <taxon>Cyclobacteriaceae</taxon>
        <taxon>Algoriphagus</taxon>
    </lineage>
</organism>
<evidence type="ECO:0000313" key="1">
    <source>
        <dbReference type="EMBL" id="SDA38809.1"/>
    </source>
</evidence>
<dbReference type="AlphaFoldDB" id="A0A1G5UYV5"/>
<dbReference type="STRING" id="279824.SAMN03080617_00200"/>
<reference evidence="2" key="1">
    <citation type="submission" date="2016-10" db="EMBL/GenBank/DDBJ databases">
        <authorList>
            <person name="Varghese N."/>
            <person name="Submissions S."/>
        </authorList>
    </citation>
    <scope>NUCLEOTIDE SEQUENCE [LARGE SCALE GENOMIC DNA]</scope>
    <source>
        <strain evidence="2">DSM 22703</strain>
    </source>
</reference>
<sequence length="208" mass="24376">MNILEFSKIFQGIPVFSTNDIEKRFPGFERENLLNWQKKGYLLRVRNGWYSLADEIRTLEQVYYTANKIYAPSYISLESAFAHYGWIPEGVFTLTSISTRKTTLFDTPKGRFSYASMKPTLFFGYRIINKEGYGIKMAEPEKALLDFLYFHPKAQEEDDFESYRFNFPQMRADIRSEQLEAYSALFSSPSLMKRLSTINKLIDNAQSY</sequence>
<dbReference type="RefSeq" id="WP_092728082.1">
    <property type="nucleotide sequence ID" value="NZ_FMXE01000002.1"/>
</dbReference>
<proteinExistence type="predicted"/>
<accession>A0A1G5UYV5</accession>
<dbReference type="EMBL" id="FMXE01000002">
    <property type="protein sequence ID" value="SDA38809.1"/>
    <property type="molecule type" value="Genomic_DNA"/>
</dbReference>
<gene>
    <name evidence="1" type="ORF">SAMN03080617_00200</name>
</gene>
<dbReference type="OrthoDB" id="9798269at2"/>
<dbReference type="Proteomes" id="UP000198756">
    <property type="component" value="Unassembled WGS sequence"/>
</dbReference>
<protein>
    <submittedName>
        <fullName evidence="1">Transcriptional regulator, predicted component of viral defense system</fullName>
    </submittedName>
</protein>
<evidence type="ECO:0000313" key="2">
    <source>
        <dbReference type="Proteomes" id="UP000198756"/>
    </source>
</evidence>
<keyword evidence="2" id="KW-1185">Reference proteome</keyword>